<dbReference type="SUPFAM" id="SSF53720">
    <property type="entry name" value="ALDH-like"/>
    <property type="match status" value="1"/>
</dbReference>
<dbReference type="Proteomes" id="UP000217076">
    <property type="component" value="Unassembled WGS sequence"/>
</dbReference>
<evidence type="ECO:0000259" key="3">
    <source>
        <dbReference type="Pfam" id="PF00171"/>
    </source>
</evidence>
<dbReference type="GO" id="GO:0004777">
    <property type="term" value="F:succinate-semialdehyde dehydrogenase (NAD+) activity"/>
    <property type="evidence" value="ECO:0007669"/>
    <property type="project" value="TreeGrafter"/>
</dbReference>
<reference evidence="5" key="1">
    <citation type="submission" date="2016-10" db="EMBL/GenBank/DDBJ databases">
        <authorList>
            <person name="Varghese N."/>
            <person name="Submissions S."/>
        </authorList>
    </citation>
    <scope>NUCLEOTIDE SEQUENCE [LARGE SCALE GENOMIC DNA]</scope>
    <source>
        <strain evidence="5">930I</strain>
    </source>
</reference>
<gene>
    <name evidence="4" type="ORF">SAMN05421742_10187</name>
</gene>
<keyword evidence="2" id="KW-0560">Oxidoreductase</keyword>
<dbReference type="OrthoDB" id="9812625at2"/>
<keyword evidence="5" id="KW-1185">Reference proteome</keyword>
<evidence type="ECO:0000313" key="4">
    <source>
        <dbReference type="EMBL" id="SDG38140.1"/>
    </source>
</evidence>
<dbReference type="InterPro" id="IPR050740">
    <property type="entry name" value="Aldehyde_DH_Superfamily"/>
</dbReference>
<comment type="similarity">
    <text evidence="1">Belongs to the aldehyde dehydrogenase family.</text>
</comment>
<dbReference type="STRING" id="83401.SAMN05421742_10187"/>
<dbReference type="FunFam" id="3.40.309.10:FF:000004">
    <property type="entry name" value="Succinate-semialdehyde dehydrogenase I"/>
    <property type="match status" value="1"/>
</dbReference>
<dbReference type="GO" id="GO:0009450">
    <property type="term" value="P:gamma-aminobutyric acid catabolic process"/>
    <property type="evidence" value="ECO:0007669"/>
    <property type="project" value="TreeGrafter"/>
</dbReference>
<dbReference type="RefSeq" id="WP_092613965.1">
    <property type="nucleotide sequence ID" value="NZ_FNCV01000001.1"/>
</dbReference>
<sequence length="475" mass="50344">MYINGAFTAAASGRTFAVTNPADGSLIEDVPDGAAEDARAAVDAAAAALPAWAATTAHHRAGVLARAHALMMERRDALAELMSREQGKPLKAAWTEVGYGADFLSWFAEEAKRVYGETIPSARADQRFMVLKQPVGVVAAITPWNYPISMITRKVGPALAAGCTVVLKPAEATPLTAIAMMRLFEEAGVPPGVVNLVTAADPRPVGEVLLTDKRVRKITFTGSTAVGKMIAEQAARQMKRVSMELGGHAPFIVFADADPAHAAKGATLVKFLNTGQACISPNRIYVQRPGYQAFLDTMTARVAKMKAGSGLTEGVQIGPLVNQRALEKVAAQVDDARAKGARVLTGGHRLTEGGLDKGHFYAPTVLADVTPEMLIHREETFGPVAAVMPFDDEADILEKANDTDYGLASYVYTNDLKRAWRMMEGLAFGIVGINDINPTAAAAPFGGIKESGLGREGARAGIEEYLDTKLVGLSV</sequence>
<dbReference type="Pfam" id="PF00171">
    <property type="entry name" value="Aldedh"/>
    <property type="match status" value="1"/>
</dbReference>
<accession>A0A1G7TUD3</accession>
<dbReference type="AlphaFoldDB" id="A0A1G7TUD3"/>
<dbReference type="InterPro" id="IPR016161">
    <property type="entry name" value="Ald_DH/histidinol_DH"/>
</dbReference>
<dbReference type="EMBL" id="FNCV01000001">
    <property type="protein sequence ID" value="SDG38140.1"/>
    <property type="molecule type" value="Genomic_DNA"/>
</dbReference>
<evidence type="ECO:0000256" key="1">
    <source>
        <dbReference type="ARBA" id="ARBA00009986"/>
    </source>
</evidence>
<name>A0A1G7TUD3_9PROT</name>
<feature type="domain" description="Aldehyde dehydrogenase" evidence="3">
    <location>
        <begin position="9"/>
        <end position="471"/>
    </location>
</feature>
<dbReference type="Gene3D" id="3.40.309.10">
    <property type="entry name" value="Aldehyde Dehydrogenase, Chain A, domain 2"/>
    <property type="match status" value="1"/>
</dbReference>
<dbReference type="FunFam" id="3.40.605.10:FF:000005">
    <property type="entry name" value="Succinate-semialdehyde dehydrogenase I"/>
    <property type="match status" value="1"/>
</dbReference>
<dbReference type="CDD" id="cd07103">
    <property type="entry name" value="ALDH_F5_SSADH_GabD"/>
    <property type="match status" value="1"/>
</dbReference>
<dbReference type="InterPro" id="IPR016163">
    <property type="entry name" value="Ald_DH_C"/>
</dbReference>
<protein>
    <submittedName>
        <fullName evidence="4">Succinate-semialdehyde dehydrogenase / glutarate-semialdehyde dehydrogenase</fullName>
    </submittedName>
</protein>
<dbReference type="Gene3D" id="3.40.605.10">
    <property type="entry name" value="Aldehyde Dehydrogenase, Chain A, domain 1"/>
    <property type="match status" value="1"/>
</dbReference>
<organism evidence="4 5">
    <name type="scientific">Roseospirillum parvum</name>
    <dbReference type="NCBI Taxonomy" id="83401"/>
    <lineage>
        <taxon>Bacteria</taxon>
        <taxon>Pseudomonadati</taxon>
        <taxon>Pseudomonadota</taxon>
        <taxon>Alphaproteobacteria</taxon>
        <taxon>Rhodospirillales</taxon>
        <taxon>Rhodospirillaceae</taxon>
        <taxon>Roseospirillum</taxon>
    </lineage>
</organism>
<evidence type="ECO:0000256" key="2">
    <source>
        <dbReference type="ARBA" id="ARBA00023002"/>
    </source>
</evidence>
<dbReference type="PANTHER" id="PTHR43353">
    <property type="entry name" value="SUCCINATE-SEMIALDEHYDE DEHYDROGENASE, MITOCHONDRIAL"/>
    <property type="match status" value="1"/>
</dbReference>
<dbReference type="InterPro" id="IPR015590">
    <property type="entry name" value="Aldehyde_DH_dom"/>
</dbReference>
<dbReference type="InterPro" id="IPR016162">
    <property type="entry name" value="Ald_DH_N"/>
</dbReference>
<proteinExistence type="inferred from homology"/>
<dbReference type="PANTHER" id="PTHR43353:SF5">
    <property type="entry name" value="SUCCINATE-SEMIALDEHYDE DEHYDROGENASE, MITOCHONDRIAL"/>
    <property type="match status" value="1"/>
</dbReference>
<evidence type="ECO:0000313" key="5">
    <source>
        <dbReference type="Proteomes" id="UP000217076"/>
    </source>
</evidence>